<comment type="caution">
    <text evidence="3">The sequence shown here is derived from an EMBL/GenBank/DDBJ whole genome shotgun (WGS) entry which is preliminary data.</text>
</comment>
<evidence type="ECO:0000256" key="2">
    <source>
        <dbReference type="SAM" id="Phobius"/>
    </source>
</evidence>
<feature type="compositionally biased region" description="Basic and acidic residues" evidence="1">
    <location>
        <begin position="81"/>
        <end position="94"/>
    </location>
</feature>
<keyword evidence="2" id="KW-0472">Membrane</keyword>
<name>A0ABU1J9J8_9MICC</name>
<proteinExistence type="predicted"/>
<gene>
    <name evidence="3" type="ORF">JOE69_001276</name>
</gene>
<dbReference type="Pfam" id="PF07314">
    <property type="entry name" value="Lit"/>
    <property type="match status" value="1"/>
</dbReference>
<feature type="transmembrane region" description="Helical" evidence="2">
    <location>
        <begin position="171"/>
        <end position="197"/>
    </location>
</feature>
<protein>
    <submittedName>
        <fullName evidence="3">Integral membrane protein (TIGR01906 family)</fullName>
    </submittedName>
</protein>
<keyword evidence="4" id="KW-1185">Reference proteome</keyword>
<keyword evidence="2" id="KW-1133">Transmembrane helix</keyword>
<dbReference type="EMBL" id="JAVDQF010000001">
    <property type="protein sequence ID" value="MDR6269038.1"/>
    <property type="molecule type" value="Genomic_DNA"/>
</dbReference>
<keyword evidence="2" id="KW-0812">Transmembrane</keyword>
<feature type="transmembrane region" description="Helical" evidence="2">
    <location>
        <begin position="262"/>
        <end position="284"/>
    </location>
</feature>
<reference evidence="3 4" key="1">
    <citation type="submission" date="2023-07" db="EMBL/GenBank/DDBJ databases">
        <title>Sequencing the genomes of 1000 actinobacteria strains.</title>
        <authorList>
            <person name="Klenk H.-P."/>
        </authorList>
    </citation>
    <scope>NUCLEOTIDE SEQUENCE [LARGE SCALE GENOMIC DNA]</scope>
    <source>
        <strain evidence="3 4">DSM 14555</strain>
    </source>
</reference>
<evidence type="ECO:0000313" key="4">
    <source>
        <dbReference type="Proteomes" id="UP001185069"/>
    </source>
</evidence>
<dbReference type="InterPro" id="IPR010178">
    <property type="entry name" value="Lit"/>
</dbReference>
<sequence length="398" mass="42526">MSGKANPPSEDGRNDVSGRNDQQFSGADADLAKALADHQSGSDEAPAFEWLAAGSAEAGKTPTPPAATQAPATQPAAARPDAARPDGKEPDAGKPEVAAPARPLKVELPAAGGDAEPMRAPSTLPAALKTEVPTETTMLAIRPPEAEIERRNAERAQAADAKPVLPRVWQVLVAVFFPFVLLLLAIRAIATPVFLWVEYYRPGFPADSFGFSSDDRLTYGSYAVDYLNNFTGPRFLGDLVGSNGQPLFQAGEVSHMADVKGVYMMSMLAGLVLLIAMIVGIVYLGRRSVGGIRRALFAGSAATLLIIIGLGVFAVLGWEQFFTGFHQIFFANGTWTFRLSDSLIKLFPEQFWTDAGGTIAVLVLLAAALTFAFSWPTKRRRERSAAAARRPQGRRAAL</sequence>
<dbReference type="RefSeq" id="WP_309797050.1">
    <property type="nucleotide sequence ID" value="NZ_BAAAHY010000001.1"/>
</dbReference>
<feature type="region of interest" description="Disordered" evidence="1">
    <location>
        <begin position="1"/>
        <end position="103"/>
    </location>
</feature>
<evidence type="ECO:0000313" key="3">
    <source>
        <dbReference type="EMBL" id="MDR6269038.1"/>
    </source>
</evidence>
<feature type="transmembrane region" description="Helical" evidence="2">
    <location>
        <begin position="355"/>
        <end position="375"/>
    </location>
</feature>
<dbReference type="NCBIfam" id="TIGR01906">
    <property type="entry name" value="integ_TIGR01906"/>
    <property type="match status" value="1"/>
</dbReference>
<accession>A0ABU1J9J8</accession>
<feature type="compositionally biased region" description="Low complexity" evidence="1">
    <location>
        <begin position="66"/>
        <end position="80"/>
    </location>
</feature>
<feature type="transmembrane region" description="Helical" evidence="2">
    <location>
        <begin position="296"/>
        <end position="318"/>
    </location>
</feature>
<evidence type="ECO:0000256" key="1">
    <source>
        <dbReference type="SAM" id="MobiDB-lite"/>
    </source>
</evidence>
<dbReference type="Proteomes" id="UP001185069">
    <property type="component" value="Unassembled WGS sequence"/>
</dbReference>
<organism evidence="3 4">
    <name type="scientific">Arthrobacter russicus</name>
    <dbReference type="NCBI Taxonomy" id="172040"/>
    <lineage>
        <taxon>Bacteria</taxon>
        <taxon>Bacillati</taxon>
        <taxon>Actinomycetota</taxon>
        <taxon>Actinomycetes</taxon>
        <taxon>Micrococcales</taxon>
        <taxon>Micrococcaceae</taxon>
        <taxon>Arthrobacter</taxon>
    </lineage>
</organism>